<dbReference type="PANTHER" id="PTHR43737">
    <property type="entry name" value="BLL7424 PROTEIN"/>
    <property type="match status" value="1"/>
</dbReference>
<protein>
    <submittedName>
        <fullName evidence="1">Uncharacterized protein</fullName>
    </submittedName>
</protein>
<organism evidence="1">
    <name type="scientific">marine metagenome</name>
    <dbReference type="NCBI Taxonomy" id="408172"/>
    <lineage>
        <taxon>unclassified sequences</taxon>
        <taxon>metagenomes</taxon>
        <taxon>ecological metagenomes</taxon>
    </lineage>
</organism>
<reference evidence="1" key="1">
    <citation type="submission" date="2018-05" db="EMBL/GenBank/DDBJ databases">
        <authorList>
            <person name="Lanie J.A."/>
            <person name="Ng W.-L."/>
            <person name="Kazmierczak K.M."/>
            <person name="Andrzejewski T.M."/>
            <person name="Davidsen T.M."/>
            <person name="Wayne K.J."/>
            <person name="Tettelin H."/>
            <person name="Glass J.I."/>
            <person name="Rusch D."/>
            <person name="Podicherti R."/>
            <person name="Tsui H.-C.T."/>
            <person name="Winkler M.E."/>
        </authorList>
    </citation>
    <scope>NUCLEOTIDE SEQUENCE</scope>
</reference>
<gene>
    <name evidence="1" type="ORF">METZ01_LOCUS205423</name>
</gene>
<dbReference type="AlphaFoldDB" id="A0A382EQC2"/>
<proteinExistence type="predicted"/>
<dbReference type="SUPFAM" id="SSF53649">
    <property type="entry name" value="Alkaline phosphatase-like"/>
    <property type="match status" value="1"/>
</dbReference>
<dbReference type="PANTHER" id="PTHR43737:SF1">
    <property type="entry name" value="DUF1501 DOMAIN-CONTAINING PROTEIN"/>
    <property type="match status" value="1"/>
</dbReference>
<dbReference type="InterPro" id="IPR017850">
    <property type="entry name" value="Alkaline_phosphatase_core_sf"/>
</dbReference>
<evidence type="ECO:0000313" key="1">
    <source>
        <dbReference type="EMBL" id="SVB52569.1"/>
    </source>
</evidence>
<dbReference type="InterPro" id="IPR010869">
    <property type="entry name" value="DUF1501"/>
</dbReference>
<dbReference type="EMBL" id="UINC01045606">
    <property type="protein sequence ID" value="SVB52569.1"/>
    <property type="molecule type" value="Genomic_DNA"/>
</dbReference>
<dbReference type="Gene3D" id="3.40.720.10">
    <property type="entry name" value="Alkaline Phosphatase, subunit A"/>
    <property type="match status" value="1"/>
</dbReference>
<sequence>MALGGVVIDDLRAGIGGANTFAARRTHFVRKAKNCIFLFMQGGVSQMDSFEYKPRLRELHGKPLSRIPEISGELQGRLSFPHVTIGSPFEFAQHGQSGRWMSDRFPHLAGQADDLAFIHGIKTDNQNHGPSTLHVNTGSQFPGSPSVGSWVSYGLGSGNRNMPGYVVIQDPRGAPVNGAAIWSNGYLPATYQGTLLRPSGTPILNLDSPKGIGRIRQRREMDALQWLNRRHLAKRGGDSELEARISAYELAFRMQSEAPDLMNISGEPQHIRDLYGLDNGTTAGFGRQCLLARRMVESGVRHTLLVHGVQITNMSWDDHGDVKGGMIRHCSEVDRPVAGLLADLKQRGLLDETLVVWASEMGRTPFRNGGMSGNPGREHNSWALTMWMAGGDVKGGTTVGATDEFSLRGIGDTIHVRDVHATILDLMGLDQEAVNYQYAGRIRKLTDIGGRVL</sequence>
<dbReference type="Pfam" id="PF07394">
    <property type="entry name" value="DUF1501"/>
    <property type="match status" value="1"/>
</dbReference>
<name>A0A382EQC2_9ZZZZ</name>
<feature type="non-terminal residue" evidence="1">
    <location>
        <position position="453"/>
    </location>
</feature>
<accession>A0A382EQC2</accession>